<name>A0AAV4B952_9GAST</name>
<feature type="compositionally biased region" description="Polar residues" evidence="1">
    <location>
        <begin position="45"/>
        <end position="67"/>
    </location>
</feature>
<feature type="signal peptide" evidence="2">
    <location>
        <begin position="1"/>
        <end position="21"/>
    </location>
</feature>
<dbReference type="SUPFAM" id="SSF69349">
    <property type="entry name" value="Phage fibre proteins"/>
    <property type="match status" value="1"/>
</dbReference>
<keyword evidence="2" id="KW-0732">Signal</keyword>
<dbReference type="Proteomes" id="UP000735302">
    <property type="component" value="Unassembled WGS sequence"/>
</dbReference>
<evidence type="ECO:0000313" key="4">
    <source>
        <dbReference type="Proteomes" id="UP000735302"/>
    </source>
</evidence>
<reference evidence="3 4" key="1">
    <citation type="journal article" date="2021" name="Elife">
        <title>Chloroplast acquisition without the gene transfer in kleptoplastic sea slugs, Plakobranchus ocellatus.</title>
        <authorList>
            <person name="Maeda T."/>
            <person name="Takahashi S."/>
            <person name="Yoshida T."/>
            <person name="Shimamura S."/>
            <person name="Takaki Y."/>
            <person name="Nagai Y."/>
            <person name="Toyoda A."/>
            <person name="Suzuki Y."/>
            <person name="Arimoto A."/>
            <person name="Ishii H."/>
            <person name="Satoh N."/>
            <person name="Nishiyama T."/>
            <person name="Hasebe M."/>
            <person name="Maruyama T."/>
            <person name="Minagawa J."/>
            <person name="Obokata J."/>
            <person name="Shigenobu S."/>
        </authorList>
    </citation>
    <scope>NUCLEOTIDE SEQUENCE [LARGE SCALE GENOMIC DNA]</scope>
</reference>
<feature type="region of interest" description="Disordered" evidence="1">
    <location>
        <begin position="144"/>
        <end position="164"/>
    </location>
</feature>
<gene>
    <name evidence="3" type="ORF">PoB_004213500</name>
</gene>
<proteinExistence type="predicted"/>
<organism evidence="3 4">
    <name type="scientific">Plakobranchus ocellatus</name>
    <dbReference type="NCBI Taxonomy" id="259542"/>
    <lineage>
        <taxon>Eukaryota</taxon>
        <taxon>Metazoa</taxon>
        <taxon>Spiralia</taxon>
        <taxon>Lophotrochozoa</taxon>
        <taxon>Mollusca</taxon>
        <taxon>Gastropoda</taxon>
        <taxon>Heterobranchia</taxon>
        <taxon>Euthyneura</taxon>
        <taxon>Panpulmonata</taxon>
        <taxon>Sacoglossa</taxon>
        <taxon>Placobranchoidea</taxon>
        <taxon>Plakobranchidae</taxon>
        <taxon>Plakobranchus</taxon>
    </lineage>
</organism>
<dbReference type="AlphaFoldDB" id="A0AAV4B952"/>
<keyword evidence="4" id="KW-1185">Reference proteome</keyword>
<feature type="chain" id="PRO_5043853591" evidence="2">
    <location>
        <begin position="22"/>
        <end position="472"/>
    </location>
</feature>
<sequence>MLSSVPALLTFLILFTASAKSFSSDAIVLAKTKDQLNGNKPPLSDQGTQGLKNAQQLEKSYKSQPPSLTKDRYKRDSALLDDTGDPLMVASSLAPAADLPDTPDLLRNPEILQLIYNLAKDGKENIFDDYLDKAYRAAAADADLGVDQDEDTPDGASPEREEKRTRLFVGKRPRLFLGKRTRLFVGKRPRLFLGKRQRLFVGKRQRLFVGKRQRDFVGKRDQDLFGERDEIITDTMKCFKELESKSGGFQSDVLTNQRYQECVDKSRDNLEALKRIRDFVGKRDSFWGDERESLPGDFSEEEGLVGKRFRDFVGKRNEPVEDAEKPLAKFDDDFMNDKRSNEFFGIRSHAVFPRRLWVGKREVPLETMRIPTKIFDSEGRANKKLKEFMDKKSREFVGKRSREFVGKRSREFVGKRSREFVGKRSREFVGKRSREFVGKRPREFLGKRSREFVGKRSREFVGKRSLASSTGL</sequence>
<comment type="caution">
    <text evidence="3">The sequence shown here is derived from an EMBL/GenBank/DDBJ whole genome shotgun (WGS) entry which is preliminary data.</text>
</comment>
<feature type="compositionally biased region" description="Acidic residues" evidence="1">
    <location>
        <begin position="144"/>
        <end position="153"/>
    </location>
</feature>
<evidence type="ECO:0000256" key="1">
    <source>
        <dbReference type="SAM" id="MobiDB-lite"/>
    </source>
</evidence>
<evidence type="ECO:0000256" key="2">
    <source>
        <dbReference type="SAM" id="SignalP"/>
    </source>
</evidence>
<dbReference type="EMBL" id="BLXT01004610">
    <property type="protein sequence ID" value="GFO15630.1"/>
    <property type="molecule type" value="Genomic_DNA"/>
</dbReference>
<protein>
    <submittedName>
        <fullName evidence="3">Protein prqfv-amide</fullName>
    </submittedName>
</protein>
<evidence type="ECO:0000313" key="3">
    <source>
        <dbReference type="EMBL" id="GFO15630.1"/>
    </source>
</evidence>
<feature type="region of interest" description="Disordered" evidence="1">
    <location>
        <begin position="35"/>
        <end position="72"/>
    </location>
</feature>
<accession>A0AAV4B952</accession>